<organism evidence="1 2">
    <name type="scientific">Anas platyrhynchos</name>
    <name type="common">Mallard</name>
    <name type="synonym">Anas boschas</name>
    <dbReference type="NCBI Taxonomy" id="8839"/>
    <lineage>
        <taxon>Eukaryota</taxon>
        <taxon>Metazoa</taxon>
        <taxon>Chordata</taxon>
        <taxon>Craniata</taxon>
        <taxon>Vertebrata</taxon>
        <taxon>Euteleostomi</taxon>
        <taxon>Archelosauria</taxon>
        <taxon>Archosauria</taxon>
        <taxon>Dinosauria</taxon>
        <taxon>Saurischia</taxon>
        <taxon>Theropoda</taxon>
        <taxon>Coelurosauria</taxon>
        <taxon>Aves</taxon>
        <taxon>Neognathae</taxon>
        <taxon>Galloanserae</taxon>
        <taxon>Anseriformes</taxon>
        <taxon>Anatidae</taxon>
        <taxon>Anatinae</taxon>
        <taxon>Anas</taxon>
    </lineage>
</organism>
<proteinExistence type="predicted"/>
<dbReference type="EMBL" id="KB742848">
    <property type="protein sequence ID" value="EOB03575.1"/>
    <property type="molecule type" value="Genomic_DNA"/>
</dbReference>
<evidence type="ECO:0000313" key="1">
    <source>
        <dbReference type="EMBL" id="EOB03575.1"/>
    </source>
</evidence>
<keyword evidence="2" id="KW-1185">Reference proteome</keyword>
<dbReference type="Proteomes" id="UP000296049">
    <property type="component" value="Unassembled WGS sequence"/>
</dbReference>
<dbReference type="PROSITE" id="PS51257">
    <property type="entry name" value="PROKAR_LIPOPROTEIN"/>
    <property type="match status" value="1"/>
</dbReference>
<evidence type="ECO:0000313" key="2">
    <source>
        <dbReference type="Proteomes" id="UP000296049"/>
    </source>
</evidence>
<dbReference type="AlphaFoldDB" id="R0LPA5"/>
<accession>R0LPA5</accession>
<reference evidence="2" key="1">
    <citation type="journal article" date="2013" name="Nat. Genet.">
        <title>The duck genome and transcriptome provide insight into an avian influenza virus reservoir species.</title>
        <authorList>
            <person name="Huang Y."/>
            <person name="Li Y."/>
            <person name="Burt D.W."/>
            <person name="Chen H."/>
            <person name="Zhang Y."/>
            <person name="Qian W."/>
            <person name="Kim H."/>
            <person name="Gan S."/>
            <person name="Zhao Y."/>
            <person name="Li J."/>
            <person name="Yi K."/>
            <person name="Feng H."/>
            <person name="Zhu P."/>
            <person name="Li B."/>
            <person name="Liu Q."/>
            <person name="Fairley S."/>
            <person name="Magor K.E."/>
            <person name="Du Z."/>
            <person name="Hu X."/>
            <person name="Goodman L."/>
            <person name="Tafer H."/>
            <person name="Vignal A."/>
            <person name="Lee T."/>
            <person name="Kim K.W."/>
            <person name="Sheng Z."/>
            <person name="An Y."/>
            <person name="Searle S."/>
            <person name="Herrero J."/>
            <person name="Groenen M.A."/>
            <person name="Crooijmans R.P."/>
            <person name="Faraut T."/>
            <person name="Cai Q."/>
            <person name="Webster R.G."/>
            <person name="Aldridge J.R."/>
            <person name="Warren W.C."/>
            <person name="Bartschat S."/>
            <person name="Kehr S."/>
            <person name="Marz M."/>
            <person name="Stadler P.F."/>
            <person name="Smith J."/>
            <person name="Kraus R.H."/>
            <person name="Zhao Y."/>
            <person name="Ren L."/>
            <person name="Fei J."/>
            <person name="Morisson M."/>
            <person name="Kaiser P."/>
            <person name="Griffin D.K."/>
            <person name="Rao M."/>
            <person name="Pitel F."/>
            <person name="Wang J."/>
            <person name="Li N."/>
        </authorList>
    </citation>
    <scope>NUCLEOTIDE SEQUENCE [LARGE SCALE GENOMIC DNA]</scope>
</reference>
<name>R0LPA5_ANAPL</name>
<gene>
    <name evidence="1" type="ORF">Anapl_02241</name>
</gene>
<protein>
    <submittedName>
        <fullName evidence="1">Uncharacterized protein</fullName>
    </submittedName>
</protein>
<sequence length="80" mass="8699">MVCRSIRFASSSSATGIVSCSVQIKNVKKINKASAAPSVVVRQLQQTSWAALPLQVFAVKFFGVCIFNKHTVMLPCWAVL</sequence>